<dbReference type="AlphaFoldDB" id="A0A837CGZ6"/>
<evidence type="ECO:0000313" key="1">
    <source>
        <dbReference type="EMBL" id="KGJ68201.1"/>
    </source>
</evidence>
<sequence>MRVHKLNHPVAGAVLAITLVAAISLASWQKLPAKHRLAIKSDRLEQIDPRDPGLGCAQAVWPYGCGWQLPPERRETKRHFPKRRQGLLWFFS</sequence>
<accession>A0A837CGZ6</accession>
<organism evidence="1 2">
    <name type="scientific">Bradyrhizobium diazoefficiens SEMIA 5080</name>
    <dbReference type="NCBI Taxonomy" id="754504"/>
    <lineage>
        <taxon>Bacteria</taxon>
        <taxon>Pseudomonadati</taxon>
        <taxon>Pseudomonadota</taxon>
        <taxon>Alphaproteobacteria</taxon>
        <taxon>Hyphomicrobiales</taxon>
        <taxon>Nitrobacteraceae</taxon>
        <taxon>Bradyrhizobium</taxon>
    </lineage>
</organism>
<reference evidence="1 2" key="1">
    <citation type="journal article" date="2014" name="BMC Genomics">
        <title>Comparative genomics of Bradyrhizobium japonicum CPAC 15 and Bradyrhizobium diazoefficiens CPAC 7: elite model strains for understanding symbiotic performance with soybean.</title>
        <authorList>
            <person name="Siqueira A.F."/>
            <person name="Ormeno-Orrillo E."/>
            <person name="Souza R.C."/>
            <person name="Rodrigues E.P."/>
            <person name="Almeida L.G."/>
            <person name="Barcellos F.G."/>
            <person name="Batista J.S."/>
            <person name="Nakatami A.S."/>
            <person name="Martinez-Romero E."/>
            <person name="Vasconcelos A.T."/>
            <person name="Hungria M."/>
        </authorList>
    </citation>
    <scope>NUCLEOTIDE SEQUENCE [LARGE SCALE GENOMIC DNA]</scope>
    <source>
        <strain evidence="1 2">SEMIA 5080</strain>
    </source>
</reference>
<protein>
    <submittedName>
        <fullName evidence="1">Uncharacterized protein</fullName>
    </submittedName>
</protein>
<dbReference type="EMBL" id="ADOU02000004">
    <property type="protein sequence ID" value="KGJ68201.1"/>
    <property type="molecule type" value="Genomic_DNA"/>
</dbReference>
<name>A0A837CGZ6_9BRAD</name>
<evidence type="ECO:0000313" key="2">
    <source>
        <dbReference type="Proteomes" id="UP000024900"/>
    </source>
</evidence>
<proteinExistence type="predicted"/>
<gene>
    <name evidence="1" type="ORF">BJA5080_00901</name>
</gene>
<dbReference type="Proteomes" id="UP000024900">
    <property type="component" value="Unassembled WGS sequence"/>
</dbReference>
<comment type="caution">
    <text evidence="1">The sequence shown here is derived from an EMBL/GenBank/DDBJ whole genome shotgun (WGS) entry which is preliminary data.</text>
</comment>